<dbReference type="GeneID" id="12449408"/>
<sequence>MNKNSNFSRINNCIDALKKLARTGWMQRGIPPSITETVASHSFESATIAGVISNILINHGYNINMEKTISMSLFHDFSECIIGDITLFAKENLLGDEKKKALELQIFSDIFKGYNKILEIYEEYSIGKTLEAKIVKLSDRLSTCIQAQRFYDNGYENVKDIIVNTKREVDEILKEFDSEIRKDILNLCQ</sequence>
<reference evidence="5" key="1">
    <citation type="submission" date="2012-03" db="EMBL/GenBank/DDBJ databases">
        <title>Fervidicoccus fontis complete genome analysis confirms its distinct phylogenetic position and predicts its environmental function.</title>
        <authorList>
            <person name="Lebedinsky A.V."/>
            <person name="Mardanov A.V."/>
            <person name="Gumerov V.M."/>
            <person name="Beletsky A.V."/>
            <person name="Kublanov I.V."/>
            <person name="Perevalova A.A."/>
            <person name="Bonch-Osmolovskaya E.A."/>
            <person name="Ravin N.V."/>
            <person name="Skryabin K.G."/>
        </authorList>
    </citation>
    <scope>NUCLEOTIDE SEQUENCE [LARGE SCALE GENOMIC DNA]</scope>
    <source>
        <strain evidence="5">DSM 19380 / VKM B-2539 / Kam940</strain>
    </source>
</reference>
<name>I0A021_FERFK</name>
<keyword evidence="2 4" id="KW-0378">Hydrolase</keyword>
<keyword evidence="5" id="KW-1185">Reference proteome</keyword>
<dbReference type="InterPro" id="IPR039356">
    <property type="entry name" value="YfbR/HDDC2"/>
</dbReference>
<dbReference type="HOGENOM" id="CLU_039453_4_2_2"/>
<evidence type="ECO:0000256" key="1">
    <source>
        <dbReference type="ARBA" id="ARBA00022723"/>
    </source>
</evidence>
<dbReference type="GO" id="GO:0046872">
    <property type="term" value="F:metal ion binding"/>
    <property type="evidence" value="ECO:0007669"/>
    <property type="project" value="UniProtKB-KW"/>
</dbReference>
<dbReference type="KEGG" id="ffo:FFONT_0338"/>
<dbReference type="Gene3D" id="1.10.3210.10">
    <property type="entry name" value="Hypothetical protein af1432"/>
    <property type="match status" value="1"/>
</dbReference>
<evidence type="ECO:0000259" key="3">
    <source>
        <dbReference type="Pfam" id="PF13023"/>
    </source>
</evidence>
<organism evidence="4 5">
    <name type="scientific">Fervidicoccus fontis (strain DSM 19380 / JCM 18336 / VKM B-2539 / Kam940)</name>
    <dbReference type="NCBI Taxonomy" id="1163730"/>
    <lineage>
        <taxon>Archaea</taxon>
        <taxon>Thermoproteota</taxon>
        <taxon>Thermoprotei</taxon>
        <taxon>Fervidicoccales</taxon>
        <taxon>Fervidicoccaceae</taxon>
        <taxon>Fervidicoccus</taxon>
    </lineage>
</organism>
<evidence type="ECO:0000313" key="4">
    <source>
        <dbReference type="EMBL" id="AFH42328.1"/>
    </source>
</evidence>
<dbReference type="AlphaFoldDB" id="I0A021"/>
<keyword evidence="1" id="KW-0479">Metal-binding</keyword>
<proteinExistence type="predicted"/>
<accession>I0A021</accession>
<dbReference type="InterPro" id="IPR006674">
    <property type="entry name" value="HD_domain"/>
</dbReference>
<dbReference type="SUPFAM" id="SSF109604">
    <property type="entry name" value="HD-domain/PDEase-like"/>
    <property type="match status" value="1"/>
</dbReference>
<dbReference type="EMBL" id="CP003423">
    <property type="protein sequence ID" value="AFH42328.1"/>
    <property type="molecule type" value="Genomic_DNA"/>
</dbReference>
<dbReference type="FunCoup" id="I0A021">
    <property type="interactions" value="33"/>
</dbReference>
<protein>
    <submittedName>
        <fullName evidence="4">Metal dependent phosphohydrolase</fullName>
    </submittedName>
</protein>
<dbReference type="PANTHER" id="PTHR11845">
    <property type="entry name" value="5'-DEOXYNUCLEOTIDASE HDDC2"/>
    <property type="match status" value="1"/>
</dbReference>
<evidence type="ECO:0000313" key="5">
    <source>
        <dbReference type="Proteomes" id="UP000007391"/>
    </source>
</evidence>
<reference evidence="4 5" key="2">
    <citation type="journal article" date="2014" name="Extremophiles">
        <title>Analysis of the complete genome of Fervidococcus fontis confirms the distinct phylogenetic position of the order Fervidicoccales and suggests its environmental function.</title>
        <authorList>
            <person name="Lebedinsky A.V."/>
            <person name="Mardanov A.V."/>
            <person name="Kublanov I.V."/>
            <person name="Gumerov V.M."/>
            <person name="Beletsky A.V."/>
            <person name="Perevalova A.A."/>
            <person name="Bidzhieva S.Kh."/>
            <person name="Bonch-Osmolovskaya E.A."/>
            <person name="Skryabin K.G."/>
            <person name="Ravin N.V."/>
        </authorList>
    </citation>
    <scope>NUCLEOTIDE SEQUENCE [LARGE SCALE GENOMIC DNA]</scope>
    <source>
        <strain evidence="5">DSM 19380 / VKM B-2539 / Kam940</strain>
    </source>
</reference>
<dbReference type="PANTHER" id="PTHR11845:SF13">
    <property type="entry name" value="5'-DEOXYNUCLEOTIDASE HDDC2"/>
    <property type="match status" value="1"/>
</dbReference>
<dbReference type="Proteomes" id="UP000007391">
    <property type="component" value="Chromosome"/>
</dbReference>
<dbReference type="InParanoid" id="I0A021"/>
<dbReference type="GO" id="GO:0002953">
    <property type="term" value="F:5'-deoxynucleotidase activity"/>
    <property type="evidence" value="ECO:0007669"/>
    <property type="project" value="InterPro"/>
</dbReference>
<dbReference type="RefSeq" id="WP_014557477.1">
    <property type="nucleotide sequence ID" value="NC_017461.1"/>
</dbReference>
<dbReference type="STRING" id="1163730.FFONT_0338"/>
<evidence type="ECO:0000256" key="2">
    <source>
        <dbReference type="ARBA" id="ARBA00022801"/>
    </source>
</evidence>
<dbReference type="eggNOG" id="arCOG04311">
    <property type="taxonomic scope" value="Archaea"/>
</dbReference>
<dbReference type="OrthoDB" id="46088at2157"/>
<gene>
    <name evidence="4" type="ordered locus">FFONT_0338</name>
</gene>
<feature type="domain" description="HD" evidence="3">
    <location>
        <begin position="14"/>
        <end position="158"/>
    </location>
</feature>
<dbReference type="Pfam" id="PF13023">
    <property type="entry name" value="HD_3"/>
    <property type="match status" value="1"/>
</dbReference>